<feature type="region of interest" description="Disordered" evidence="1">
    <location>
        <begin position="977"/>
        <end position="1008"/>
    </location>
</feature>
<feature type="compositionally biased region" description="Low complexity" evidence="1">
    <location>
        <begin position="308"/>
        <end position="319"/>
    </location>
</feature>
<feature type="compositionally biased region" description="Acidic residues" evidence="1">
    <location>
        <begin position="580"/>
        <end position="593"/>
    </location>
</feature>
<feature type="compositionally biased region" description="Basic and acidic residues" evidence="1">
    <location>
        <begin position="612"/>
        <end position="625"/>
    </location>
</feature>
<feature type="compositionally biased region" description="Polar residues" evidence="1">
    <location>
        <begin position="987"/>
        <end position="996"/>
    </location>
</feature>
<keyword evidence="3" id="KW-1185">Reference proteome</keyword>
<feature type="compositionally biased region" description="Polar residues" evidence="1">
    <location>
        <begin position="99"/>
        <end position="109"/>
    </location>
</feature>
<reference evidence="2" key="1">
    <citation type="submission" date="2020-10" db="EMBL/GenBank/DDBJ databases">
        <authorList>
            <person name="Kikuchi T."/>
        </authorList>
    </citation>
    <scope>NUCLEOTIDE SEQUENCE</scope>
    <source>
        <strain evidence="2">NKZ352</strain>
    </source>
</reference>
<sequence>MMRGQVTSPPVVVMRNSQGTRVSQNLQNRHSYHAGVHDSDFGPMGLHSYGGSAECVFGDPNAAYMYVKVLREEPCNNKRRSAVFPRLEVVREGTEMSEHQNFFDSSRGSLNIDPMQQGHDVQSDSPRGSTISGSSKGDSQHPHQHPHVMPQNNGFPIHGQVLVDPSTGQHYIVPQSAFFQPMQPMYYPPPQAAPMFYPYPPQQQGYPMSNGSMMGQYGAGRSPMLMNRHFPVPPRSVVSQPQDERREPESFDDPAPPSPSYPTHPTPPLRNFPTPPLSTASLPTPYRPIQMQSLGENMQPDDPESGFRRSSARSSLERAGPAAVQAQVNDRRPQKSERTPLYGGPPPWWAQEAVDPISSTSDVESSRRTSPPMKVTSNSDNEAARPPPRPAVPPARPVRMDFDFSAPSVEEKVQKPVLIASKSVRMDIDLATVVPQESPPEKSKAMPRAPATAFTVNFDDPEGDVSLQDAARKSVQARRILTRRTGNVNPDAPTKTTKPTRESAPNAPEFPENNTNKRYLLHKLLGKEDGEGPEGLDSAGGDVDRKDTDNVSEAGTFVIDTSTRQSCMPAHMMPSRIVEDSDATDDSSSDSDSEVAPSSAAAREVAPSTPKSDQRSGDFLKELAKLRQMAGLPPGTALGGVAAAPSRASESTNRTSTTRGRAVGVRPSGGATTSSARSVQPPPLPPQTAPSSANSGHRSRAMQPCPAAGTPNNRLSRGDGGRLSLRSSAGLPAAPIPGSPQLSGNKRPPFRAGGPTGRISLGNTQQQKEHEMNAWLRRKDYNPMKAAAEARKAKELKAREEQFASNRSMSFHVGPAPNFLPLRDRSGSRLSRNRSQESLAEDAATQASQRLIAEYSRGVVSDISRLTQQSNRPGANKLSGLARAVDMLSQKCKKSIELIRSQNKGCLSVSVEDLLSAAAEPPRVNESLNEQLERLSDAFDAVQRYLEQYSLDGHDSPVPQQFYEEDLHSAVSAFSNASLRSRSNSNEGPPSQSSYRSKILAHSNANKN</sequence>
<feature type="compositionally biased region" description="Basic and acidic residues" evidence="1">
    <location>
        <begin position="329"/>
        <end position="338"/>
    </location>
</feature>
<feature type="compositionally biased region" description="Pro residues" evidence="1">
    <location>
        <begin position="385"/>
        <end position="396"/>
    </location>
</feature>
<feature type="compositionally biased region" description="Pro residues" evidence="1">
    <location>
        <begin position="254"/>
        <end position="276"/>
    </location>
</feature>
<proteinExistence type="predicted"/>
<dbReference type="Proteomes" id="UP000835052">
    <property type="component" value="Unassembled WGS sequence"/>
</dbReference>
<evidence type="ECO:0000313" key="3">
    <source>
        <dbReference type="Proteomes" id="UP000835052"/>
    </source>
</evidence>
<evidence type="ECO:0000313" key="2">
    <source>
        <dbReference type="EMBL" id="CAD6186737.1"/>
    </source>
</evidence>
<gene>
    <name evidence="2" type="ORF">CAUJ_LOCUS2656</name>
</gene>
<protein>
    <submittedName>
        <fullName evidence="2">Uncharacterized protein</fullName>
    </submittedName>
</protein>
<organism evidence="2 3">
    <name type="scientific">Caenorhabditis auriculariae</name>
    <dbReference type="NCBI Taxonomy" id="2777116"/>
    <lineage>
        <taxon>Eukaryota</taxon>
        <taxon>Metazoa</taxon>
        <taxon>Ecdysozoa</taxon>
        <taxon>Nematoda</taxon>
        <taxon>Chromadorea</taxon>
        <taxon>Rhabditida</taxon>
        <taxon>Rhabditina</taxon>
        <taxon>Rhabditomorpha</taxon>
        <taxon>Rhabditoidea</taxon>
        <taxon>Rhabditidae</taxon>
        <taxon>Peloderinae</taxon>
        <taxon>Caenorhabditis</taxon>
    </lineage>
</organism>
<evidence type="ECO:0000256" key="1">
    <source>
        <dbReference type="SAM" id="MobiDB-lite"/>
    </source>
</evidence>
<dbReference type="AlphaFoldDB" id="A0A8S1GSS3"/>
<feature type="compositionally biased region" description="Low complexity" evidence="1">
    <location>
        <begin position="977"/>
        <end position="986"/>
    </location>
</feature>
<feature type="region of interest" description="Disordered" evidence="1">
    <location>
        <begin position="219"/>
        <end position="399"/>
    </location>
</feature>
<dbReference type="OrthoDB" id="5822793at2759"/>
<name>A0A8S1GSS3_9PELO</name>
<comment type="caution">
    <text evidence="2">The sequence shown here is derived from an EMBL/GenBank/DDBJ whole genome shotgun (WGS) entry which is preliminary data.</text>
</comment>
<feature type="region of interest" description="Disordered" evidence="1">
    <location>
        <begin position="814"/>
        <end position="844"/>
    </location>
</feature>
<feature type="compositionally biased region" description="Polar residues" evidence="1">
    <location>
        <begin position="648"/>
        <end position="659"/>
    </location>
</feature>
<feature type="compositionally biased region" description="Polar residues" evidence="1">
    <location>
        <begin position="119"/>
        <end position="137"/>
    </location>
</feature>
<feature type="region of interest" description="Disordered" evidence="1">
    <location>
        <begin position="469"/>
        <end position="769"/>
    </location>
</feature>
<feature type="region of interest" description="Disordered" evidence="1">
    <location>
        <begin position="94"/>
        <end position="151"/>
    </location>
</feature>
<accession>A0A8S1GSS3</accession>
<dbReference type="EMBL" id="CAJGYM010000005">
    <property type="protein sequence ID" value="CAD6186737.1"/>
    <property type="molecule type" value="Genomic_DNA"/>
</dbReference>